<proteinExistence type="predicted"/>
<evidence type="ECO:0000256" key="2">
    <source>
        <dbReference type="ARBA" id="ARBA00023125"/>
    </source>
</evidence>
<keyword evidence="2" id="KW-0238">DNA-binding</keyword>
<gene>
    <name evidence="4" type="ORF">FDT66_06725</name>
</gene>
<sequence length="451" mass="51906">MDWKRTKLKDLGWLRSAGVNKLSDSNHKEVQLLNYMDVYRNQKITNKIDFQSVTAKESEIKNANLEVGDILFTPSSEKPTDIGHAGIVIEDLPNTVYSYHLVRFRPDNPQFFNLHFLAYALNSFNSEKHFISRATGTTRYTLSKSDFKSLEFEYPENPAEQIAIATILSKVDEAIVSTKNSIKAAEKFKKALMQNLLTGKLKPDGIWRTEDELMDTKYGYASKDWKYCKIKDLIKEDYITKVQDGNHGESHPVSAEFVEEGIPFVMASDISKGFVDTENCKKITKKRADKLRIGFSIKGDVLLSHKASVGYTCIVEEADPYIMLTPQVTMYRVDPQKLIPEYLLYFFQLYTFQIILEGNAKQSTRNYIGITNQKKMWIYLPKTTEEQEALIKPIRKVDKEIINKEIKIQKLQRLKKALMQNLLTGKVRLPKEFIAQFEDEIEVTNTTTTAQ</sequence>
<dbReference type="OrthoDB" id="667970at2"/>
<dbReference type="GO" id="GO:0009307">
    <property type="term" value="P:DNA restriction-modification system"/>
    <property type="evidence" value="ECO:0007669"/>
    <property type="project" value="UniProtKB-KW"/>
</dbReference>
<dbReference type="Proteomes" id="UP000307140">
    <property type="component" value="Unassembled WGS sequence"/>
</dbReference>
<protein>
    <recommendedName>
        <fullName evidence="6">Restriction endonuclease subunit S</fullName>
    </recommendedName>
</protein>
<accession>A0A5S3N6E9</accession>
<dbReference type="RefSeq" id="WP_138535403.1">
    <property type="nucleotide sequence ID" value="NZ_VANR01000003.1"/>
</dbReference>
<dbReference type="Gene3D" id="3.90.220.20">
    <property type="entry name" value="DNA methylase specificity domains"/>
    <property type="match status" value="2"/>
</dbReference>
<evidence type="ECO:0000256" key="3">
    <source>
        <dbReference type="SAM" id="Coils"/>
    </source>
</evidence>
<dbReference type="GO" id="GO:0003677">
    <property type="term" value="F:DNA binding"/>
    <property type="evidence" value="ECO:0007669"/>
    <property type="project" value="UniProtKB-KW"/>
</dbReference>
<evidence type="ECO:0008006" key="6">
    <source>
        <dbReference type="Google" id="ProtNLM"/>
    </source>
</evidence>
<dbReference type="AlphaFoldDB" id="A0A5S3N6E9"/>
<dbReference type="InterPro" id="IPR044946">
    <property type="entry name" value="Restrct_endonuc_typeI_TRD_sf"/>
</dbReference>
<evidence type="ECO:0000313" key="5">
    <source>
        <dbReference type="Proteomes" id="UP000307140"/>
    </source>
</evidence>
<keyword evidence="5" id="KW-1185">Reference proteome</keyword>
<organism evidence="4 5">
    <name type="scientific">Polaribacter aestuariivivens</name>
    <dbReference type="NCBI Taxonomy" id="2304626"/>
    <lineage>
        <taxon>Bacteria</taxon>
        <taxon>Pseudomonadati</taxon>
        <taxon>Bacteroidota</taxon>
        <taxon>Flavobacteriia</taxon>
        <taxon>Flavobacteriales</taxon>
        <taxon>Flavobacteriaceae</taxon>
    </lineage>
</organism>
<dbReference type="Gene3D" id="1.10.287.1120">
    <property type="entry name" value="Bipartite methylase S protein"/>
    <property type="match status" value="1"/>
</dbReference>
<dbReference type="PANTHER" id="PTHR30408:SF12">
    <property type="entry name" value="TYPE I RESTRICTION ENZYME MJAVIII SPECIFICITY SUBUNIT"/>
    <property type="match status" value="1"/>
</dbReference>
<name>A0A5S3N6E9_9FLAO</name>
<comment type="caution">
    <text evidence="4">The sequence shown here is derived from an EMBL/GenBank/DDBJ whole genome shotgun (WGS) entry which is preliminary data.</text>
</comment>
<dbReference type="SUPFAM" id="SSF116734">
    <property type="entry name" value="DNA methylase specificity domain"/>
    <property type="match status" value="2"/>
</dbReference>
<dbReference type="PANTHER" id="PTHR30408">
    <property type="entry name" value="TYPE-1 RESTRICTION ENZYME ECOKI SPECIFICITY PROTEIN"/>
    <property type="match status" value="1"/>
</dbReference>
<reference evidence="4 5" key="1">
    <citation type="submission" date="2019-05" db="EMBL/GenBank/DDBJ databases">
        <title>Polaribacter aestuariivivens sp. nov., isolated from a tidal flat.</title>
        <authorList>
            <person name="Yoon J.-H."/>
        </authorList>
    </citation>
    <scope>NUCLEOTIDE SEQUENCE [LARGE SCALE GENOMIC DNA]</scope>
    <source>
        <strain evidence="4 5">DBTF-3</strain>
    </source>
</reference>
<keyword evidence="1" id="KW-0680">Restriction system</keyword>
<dbReference type="InterPro" id="IPR052021">
    <property type="entry name" value="Type-I_RS_S_subunit"/>
</dbReference>
<keyword evidence="3" id="KW-0175">Coiled coil</keyword>
<feature type="coiled-coil region" evidence="3">
    <location>
        <begin position="394"/>
        <end position="421"/>
    </location>
</feature>
<evidence type="ECO:0000256" key="1">
    <source>
        <dbReference type="ARBA" id="ARBA00022747"/>
    </source>
</evidence>
<dbReference type="EMBL" id="VANR01000003">
    <property type="protein sequence ID" value="TMM30452.1"/>
    <property type="molecule type" value="Genomic_DNA"/>
</dbReference>
<evidence type="ECO:0000313" key="4">
    <source>
        <dbReference type="EMBL" id="TMM30452.1"/>
    </source>
</evidence>